<evidence type="ECO:0000256" key="5">
    <source>
        <dbReference type="ARBA" id="ARBA00023136"/>
    </source>
</evidence>
<feature type="transmembrane region" description="Helical" evidence="7">
    <location>
        <begin position="41"/>
        <end position="61"/>
    </location>
</feature>
<gene>
    <name evidence="9" type="ORF">MW290_27270</name>
</gene>
<evidence type="ECO:0000256" key="3">
    <source>
        <dbReference type="ARBA" id="ARBA00022692"/>
    </source>
</evidence>
<organism evidence="9 10">
    <name type="scientific">Aquincola tertiaricarbonis</name>
    <dbReference type="NCBI Taxonomy" id="391953"/>
    <lineage>
        <taxon>Bacteria</taxon>
        <taxon>Pseudomonadati</taxon>
        <taxon>Pseudomonadota</taxon>
        <taxon>Betaproteobacteria</taxon>
        <taxon>Burkholderiales</taxon>
        <taxon>Sphaerotilaceae</taxon>
        <taxon>Aquincola</taxon>
    </lineage>
</organism>
<evidence type="ECO:0000256" key="7">
    <source>
        <dbReference type="SAM" id="Phobius"/>
    </source>
</evidence>
<keyword evidence="5 7" id="KW-0472">Membrane</keyword>
<dbReference type="Pfam" id="PF02706">
    <property type="entry name" value="Wzz"/>
    <property type="match status" value="1"/>
</dbReference>
<evidence type="ECO:0000256" key="1">
    <source>
        <dbReference type="ARBA" id="ARBA00004651"/>
    </source>
</evidence>
<dbReference type="Proteomes" id="UP001056201">
    <property type="component" value="Chromosome 2"/>
</dbReference>
<evidence type="ECO:0000256" key="6">
    <source>
        <dbReference type="SAM" id="Coils"/>
    </source>
</evidence>
<feature type="coiled-coil region" evidence="6">
    <location>
        <begin position="188"/>
        <end position="285"/>
    </location>
</feature>
<sequence>MGDNMQTQDARTVWPSEDHHNEADDIGALELGIILKSRWKVLVFVPILAGAIAYGGAHLIAPTFTAQTTFLPPQQQQSSAASALASLGALAGLTGGAGVKTPADQYVAFMQSATVSDRIIERFDLMQVYESKLRTDARKTLAEKANISVGKKDGLISVTVDDEDPQRAAAIANAYVEELRRLSASLAVTEAQQRRVFFEQQLAQTKERLTAAQRALEASGFTEGALRSEPKSAAESYARLQAEVTAAEVRLQTMRSAYNENAPEFRTAQDRLAALRSQLAKTEKVRRNSDDNDYVGKYREFKYQETLFDLFARQYELARVDESREGALIQVVDAATPPERRSKPKRSMIAAGTAVAVGLLLAVIVLFRHISRLTPISPQRAERLAALKASLRSSRAI</sequence>
<protein>
    <submittedName>
        <fullName evidence="9">Wzz/FepE/Etk N-terminal domain-containing protein</fullName>
    </submittedName>
</protein>
<feature type="domain" description="Polysaccharide chain length determinant N-terminal" evidence="8">
    <location>
        <begin position="30"/>
        <end position="120"/>
    </location>
</feature>
<evidence type="ECO:0000313" key="9">
    <source>
        <dbReference type="EMBL" id="URI09269.1"/>
    </source>
</evidence>
<evidence type="ECO:0000259" key="8">
    <source>
        <dbReference type="Pfam" id="PF02706"/>
    </source>
</evidence>
<dbReference type="RefSeq" id="WP_250197500.1">
    <property type="nucleotide sequence ID" value="NZ_CP097636.1"/>
</dbReference>
<dbReference type="InterPro" id="IPR003856">
    <property type="entry name" value="LPS_length_determ_N"/>
</dbReference>
<keyword evidence="2" id="KW-1003">Cell membrane</keyword>
<dbReference type="InterPro" id="IPR050445">
    <property type="entry name" value="Bact_polysacc_biosynth/exp"/>
</dbReference>
<dbReference type="PANTHER" id="PTHR32309:SF13">
    <property type="entry name" value="FERRIC ENTEROBACTIN TRANSPORT PROTEIN FEPE"/>
    <property type="match status" value="1"/>
</dbReference>
<keyword evidence="3 7" id="KW-0812">Transmembrane</keyword>
<evidence type="ECO:0000313" key="10">
    <source>
        <dbReference type="Proteomes" id="UP001056201"/>
    </source>
</evidence>
<keyword evidence="4 7" id="KW-1133">Transmembrane helix</keyword>
<keyword evidence="6" id="KW-0175">Coiled coil</keyword>
<evidence type="ECO:0000256" key="2">
    <source>
        <dbReference type="ARBA" id="ARBA00022475"/>
    </source>
</evidence>
<dbReference type="EMBL" id="CP097636">
    <property type="protein sequence ID" value="URI09269.1"/>
    <property type="molecule type" value="Genomic_DNA"/>
</dbReference>
<comment type="subcellular location">
    <subcellularLocation>
        <location evidence="1">Cell membrane</location>
        <topology evidence="1">Multi-pass membrane protein</topology>
    </subcellularLocation>
</comment>
<accession>A0ABY4SDG0</accession>
<dbReference type="PANTHER" id="PTHR32309">
    <property type="entry name" value="TYROSINE-PROTEIN KINASE"/>
    <property type="match status" value="1"/>
</dbReference>
<feature type="transmembrane region" description="Helical" evidence="7">
    <location>
        <begin position="348"/>
        <end position="367"/>
    </location>
</feature>
<reference evidence="9" key="1">
    <citation type="submission" date="2022-05" db="EMBL/GenBank/DDBJ databases">
        <title>An RpoN-dependent PEP-CTERM gene is involved in floc formation of an Aquincola tertiaricarbonis strain.</title>
        <authorList>
            <person name="Qiu D."/>
            <person name="Xia M."/>
        </authorList>
    </citation>
    <scope>NUCLEOTIDE SEQUENCE</scope>
    <source>
        <strain evidence="9">RN12</strain>
    </source>
</reference>
<name>A0ABY4SDG0_AQUTE</name>
<keyword evidence="10" id="KW-1185">Reference proteome</keyword>
<evidence type="ECO:0000256" key="4">
    <source>
        <dbReference type="ARBA" id="ARBA00022989"/>
    </source>
</evidence>
<proteinExistence type="predicted"/>